<reference evidence="1 2" key="1">
    <citation type="submission" date="2020-11" db="EMBL/GenBank/DDBJ databases">
        <title>Kefir isolates.</title>
        <authorList>
            <person name="Marcisauskas S."/>
            <person name="Kim Y."/>
            <person name="Blasche S."/>
        </authorList>
    </citation>
    <scope>NUCLEOTIDE SEQUENCE [LARGE SCALE GENOMIC DNA]</scope>
    <source>
        <strain evidence="1 2">OG2</strain>
    </source>
</reference>
<evidence type="ECO:0000313" key="1">
    <source>
        <dbReference type="EMBL" id="KAG0654397.1"/>
    </source>
</evidence>
<dbReference type="Proteomes" id="UP000750334">
    <property type="component" value="Unassembled WGS sequence"/>
</dbReference>
<keyword evidence="2" id="KW-1185">Reference proteome</keyword>
<sequence length="230" mass="26924">MVTFSSGEMEVHNIDTQNYKIINFDSSDKLASLIKKYADTETILYHSNSHTAYSDIKSGSPLTNYNLMKRLWKNKQEINIDNNYSWRQWNCRRFGSWWSAWYQLTNCKDGSEIYSNQNHIAISWNYTYTATTNQDISINWGAVKASFPWDVSYSVSRDGAYICDVKTPKKATIWYQQHIGWADYQKQDCHMKDKNEISCGRFSPYMRVDIPLTQENDYHIACSIVDEEAC</sequence>
<dbReference type="OrthoDB" id="4070379at2759"/>
<comment type="caution">
    <text evidence="1">The sequence shown here is derived from an EMBL/GenBank/DDBJ whole genome shotgun (WGS) entry which is preliminary data.</text>
</comment>
<name>A0A9P7B254_MAUEX</name>
<dbReference type="EMBL" id="PUHR01000346">
    <property type="protein sequence ID" value="KAG0654397.1"/>
    <property type="molecule type" value="Genomic_DNA"/>
</dbReference>
<organism evidence="1 2">
    <name type="scientific">Maudiozyma exigua</name>
    <name type="common">Yeast</name>
    <name type="synonym">Kazachstania exigua</name>
    <dbReference type="NCBI Taxonomy" id="34358"/>
    <lineage>
        <taxon>Eukaryota</taxon>
        <taxon>Fungi</taxon>
        <taxon>Dikarya</taxon>
        <taxon>Ascomycota</taxon>
        <taxon>Saccharomycotina</taxon>
        <taxon>Saccharomycetes</taxon>
        <taxon>Saccharomycetales</taxon>
        <taxon>Saccharomycetaceae</taxon>
        <taxon>Maudiozyma</taxon>
    </lineage>
</organism>
<proteinExistence type="predicted"/>
<accession>A0A9P7B254</accession>
<protein>
    <submittedName>
        <fullName evidence="1">Uncharacterized protein</fullName>
    </submittedName>
</protein>
<evidence type="ECO:0000313" key="2">
    <source>
        <dbReference type="Proteomes" id="UP000750334"/>
    </source>
</evidence>
<gene>
    <name evidence="1" type="ORF">C6P45_003410</name>
</gene>
<dbReference type="AlphaFoldDB" id="A0A9P7B254"/>